<protein>
    <submittedName>
        <fullName evidence="2">Uncharacterized protein</fullName>
    </submittedName>
</protein>
<feature type="transmembrane region" description="Helical" evidence="1">
    <location>
        <begin position="98"/>
        <end position="122"/>
    </location>
</feature>
<keyword evidence="1" id="KW-1133">Transmembrane helix</keyword>
<dbReference type="Pfam" id="PF19650">
    <property type="entry name" value="DUF6153"/>
    <property type="match status" value="1"/>
</dbReference>
<accession>A0A285V7Q0</accession>
<reference evidence="3" key="1">
    <citation type="submission" date="2017-08" db="EMBL/GenBank/DDBJ databases">
        <authorList>
            <person name="Varghese N."/>
            <person name="Submissions S."/>
        </authorList>
    </citation>
    <scope>NUCLEOTIDE SEQUENCE [LARGE SCALE GENOMIC DNA]</scope>
    <source>
        <strain evidence="3">DSM 4725</strain>
    </source>
</reference>
<evidence type="ECO:0000256" key="1">
    <source>
        <dbReference type="SAM" id="Phobius"/>
    </source>
</evidence>
<proteinExistence type="predicted"/>
<gene>
    <name evidence="2" type="ORF">SAMN05660748_2893</name>
</gene>
<sequence length="156" mass="15625">MGVAINGRRAAAVLLLFAVLFMHGLQCSSADVVASSAAPGSAVPVVMGTASGGHLAPDHASHTAAPPSVEVMAVADQASAVAVPIGEHGSAPHGAGHLWAVCLAVLAAGLAVLLAVLASRLVPRWKAVWKSSFSRATGGLSLPRPPDLHALCLLRI</sequence>
<evidence type="ECO:0000313" key="3">
    <source>
        <dbReference type="Proteomes" id="UP000219435"/>
    </source>
</evidence>
<keyword evidence="1" id="KW-0472">Membrane</keyword>
<dbReference type="OrthoDB" id="5188276at2"/>
<dbReference type="AlphaFoldDB" id="A0A285V7Q0"/>
<keyword evidence="1" id="KW-0812">Transmembrane</keyword>
<keyword evidence="3" id="KW-1185">Reference proteome</keyword>
<dbReference type="InterPro" id="IPR046151">
    <property type="entry name" value="DUF6153"/>
</dbReference>
<dbReference type="EMBL" id="OBQI01000004">
    <property type="protein sequence ID" value="SOC50154.1"/>
    <property type="molecule type" value="Genomic_DNA"/>
</dbReference>
<name>A0A285V7Q0_9ACTN</name>
<organism evidence="2 3">
    <name type="scientific">Blastococcus aggregatus</name>
    <dbReference type="NCBI Taxonomy" id="38502"/>
    <lineage>
        <taxon>Bacteria</taxon>
        <taxon>Bacillati</taxon>
        <taxon>Actinomycetota</taxon>
        <taxon>Actinomycetes</taxon>
        <taxon>Geodermatophilales</taxon>
        <taxon>Geodermatophilaceae</taxon>
        <taxon>Blastococcus</taxon>
    </lineage>
</organism>
<dbReference type="Proteomes" id="UP000219435">
    <property type="component" value="Unassembled WGS sequence"/>
</dbReference>
<dbReference type="RefSeq" id="WP_141437137.1">
    <property type="nucleotide sequence ID" value="NZ_OBQI01000004.1"/>
</dbReference>
<evidence type="ECO:0000313" key="2">
    <source>
        <dbReference type="EMBL" id="SOC50154.1"/>
    </source>
</evidence>